<reference evidence="3 4" key="1">
    <citation type="submission" date="2020-10" db="EMBL/GenBank/DDBJ databases">
        <title>Plant Genome Project.</title>
        <authorList>
            <person name="Zhang R.-G."/>
        </authorList>
    </citation>
    <scope>NUCLEOTIDE SEQUENCE [LARGE SCALE GENOMIC DNA]</scope>
    <source>
        <strain evidence="3">FAFU-HL-1</strain>
        <tissue evidence="3">Leaf</tissue>
    </source>
</reference>
<evidence type="ECO:0000256" key="1">
    <source>
        <dbReference type="SAM" id="Phobius"/>
    </source>
</evidence>
<dbReference type="OrthoDB" id="854159at2759"/>
<evidence type="ECO:0000256" key="2">
    <source>
        <dbReference type="SAM" id="SignalP"/>
    </source>
</evidence>
<evidence type="ECO:0000313" key="4">
    <source>
        <dbReference type="Proteomes" id="UP000657918"/>
    </source>
</evidence>
<feature type="signal peptide" evidence="2">
    <location>
        <begin position="1"/>
        <end position="26"/>
    </location>
</feature>
<dbReference type="EMBL" id="JADGMS010000005">
    <property type="protein sequence ID" value="KAF9682029.1"/>
    <property type="molecule type" value="Genomic_DNA"/>
</dbReference>
<keyword evidence="1" id="KW-0812">Transmembrane</keyword>
<comment type="caution">
    <text evidence="3">The sequence shown here is derived from an EMBL/GenBank/DDBJ whole genome shotgun (WGS) entry which is preliminary data.</text>
</comment>
<name>A0A835K413_9ROSI</name>
<protein>
    <submittedName>
        <fullName evidence="3">Uncharacterized protein</fullName>
    </submittedName>
</protein>
<feature type="transmembrane region" description="Helical" evidence="1">
    <location>
        <begin position="185"/>
        <end position="204"/>
    </location>
</feature>
<evidence type="ECO:0000313" key="3">
    <source>
        <dbReference type="EMBL" id="KAF9682029.1"/>
    </source>
</evidence>
<keyword evidence="1" id="KW-1133">Transmembrane helix</keyword>
<dbReference type="Proteomes" id="UP000657918">
    <property type="component" value="Unassembled WGS sequence"/>
</dbReference>
<feature type="transmembrane region" description="Helical" evidence="1">
    <location>
        <begin position="94"/>
        <end position="113"/>
    </location>
</feature>
<dbReference type="AlphaFoldDB" id="A0A835K413"/>
<feature type="chain" id="PRO_5032533664" evidence="2">
    <location>
        <begin position="27"/>
        <end position="582"/>
    </location>
</feature>
<keyword evidence="4" id="KW-1185">Reference proteome</keyword>
<accession>A0A835K413</accession>
<keyword evidence="2" id="KW-0732">Signal</keyword>
<feature type="transmembrane region" description="Helical" evidence="1">
    <location>
        <begin position="278"/>
        <end position="297"/>
    </location>
</feature>
<proteinExistence type="predicted"/>
<keyword evidence="1" id="KW-0472">Membrane</keyword>
<gene>
    <name evidence="3" type="ORF">SADUNF_Sadunf05G0065700</name>
</gene>
<organism evidence="3 4">
    <name type="scientific">Salix dunnii</name>
    <dbReference type="NCBI Taxonomy" id="1413687"/>
    <lineage>
        <taxon>Eukaryota</taxon>
        <taxon>Viridiplantae</taxon>
        <taxon>Streptophyta</taxon>
        <taxon>Embryophyta</taxon>
        <taxon>Tracheophyta</taxon>
        <taxon>Spermatophyta</taxon>
        <taxon>Magnoliopsida</taxon>
        <taxon>eudicotyledons</taxon>
        <taxon>Gunneridae</taxon>
        <taxon>Pentapetalae</taxon>
        <taxon>rosids</taxon>
        <taxon>fabids</taxon>
        <taxon>Malpighiales</taxon>
        <taxon>Salicaceae</taxon>
        <taxon>Saliceae</taxon>
        <taxon>Salix</taxon>
    </lineage>
</organism>
<sequence>MDSKKMSLVLILSSLFIATISPFAFSMREIPLTSDGGAGEITTASNTRSNIPLSNVMLPVWTDRCLPPGTSPCVIGDLSCCSGLCDRKMDSKKLSLILILSSLFIATISPFAFSMREIPLTSDGGAGEILTGSNTRSNIPLSNVMFPVSTDRCLPPGTSPCVIGDLSCCSGICLIKYPPMDSKKMSLILILSSLFIATISPFAFSMREIPFTSDGGAGEITTASNTRSNIPLSNVMLPVSTDHCLPPGTSPCVIGDLSCCSGLCYRSYPGICMDSKKLSLILILSSLFIATISPFAFSMREMPLTSDGGAGEILTASNTRSNIPLSNVMFPVSTDRCLPPGTSPCVIGDLSCCSAICLLKYPPVINIPLSNVMLPVSTDRCLPPGTSPCVIGDLSCCSGLCFTIYPGRCTKVASGINEVKNEDGVDAKIYPNENQITCWCRSSAKMTEKELCLKIGHYSQEEIMAIYFRGTHMMIMVFDISGWPSSSSPSFDPCEIPATIKRDDVFMVHTSDSDFILGYQRWIVLLRGGSKQKSVKSFEDAFILLSDNKSLCIARTITFNQSSNKHDGHQQYRTLAEEEIRH</sequence>